<evidence type="ECO:0000259" key="5">
    <source>
        <dbReference type="Pfam" id="PF01398"/>
    </source>
</evidence>
<dbReference type="RefSeq" id="XP_066830196.1">
    <property type="nucleotide sequence ID" value="XM_066973348.1"/>
</dbReference>
<dbReference type="InterPro" id="IPR050242">
    <property type="entry name" value="JAMM_MPN+_peptidase_M67A"/>
</dbReference>
<comment type="subcellular location">
    <subcellularLocation>
        <location evidence="4">Cytoplasm</location>
    </subcellularLocation>
</comment>
<evidence type="ECO:0000256" key="4">
    <source>
        <dbReference type="HAMAP-Rule" id="MF_03007"/>
    </source>
</evidence>
<dbReference type="InterPro" id="IPR000555">
    <property type="entry name" value="JAMM/MPN+_dom"/>
</dbReference>
<comment type="function">
    <text evidence="4">Component of the eukaryotic translation initiation factor 3 (eIF-3) complex, which is involved in protein synthesis of a specialized repertoire of mRNAs and, together with other initiation factors, stimulates binding of mRNA and methionyl-tRNAi to the 40S ribosome. The eIF-3 complex specifically targets and initiates translation of a subset of mRNAs involved in cell proliferation.</text>
</comment>
<dbReference type="Gene3D" id="3.40.140.10">
    <property type="entry name" value="Cytidine Deaminase, domain 2"/>
    <property type="match status" value="1"/>
</dbReference>
<dbReference type="GeneID" id="92208454"/>
<feature type="domain" description="JAB1/MPN/MOV34 metalloenzyme" evidence="5">
    <location>
        <begin position="9"/>
        <end position="116"/>
    </location>
</feature>
<comment type="subunit">
    <text evidence="4">Component of the eukaryotic translation initiation factor 3 (eIF-3) complex.</text>
</comment>
<dbReference type="InterPro" id="IPR027524">
    <property type="entry name" value="eIF3h"/>
</dbReference>
<proteinExistence type="inferred from homology"/>
<dbReference type="Pfam" id="PF19445">
    <property type="entry name" value="eIF3h_C"/>
    <property type="match status" value="1"/>
</dbReference>
<evidence type="ECO:0000256" key="1">
    <source>
        <dbReference type="ARBA" id="ARBA00022490"/>
    </source>
</evidence>
<keyword evidence="1 4" id="KW-0963">Cytoplasm</keyword>
<dbReference type="Pfam" id="PF01398">
    <property type="entry name" value="JAB"/>
    <property type="match status" value="1"/>
</dbReference>
<keyword evidence="2 4" id="KW-0396">Initiation factor</keyword>
<dbReference type="CDD" id="cd08065">
    <property type="entry name" value="MPN_eIF3h"/>
    <property type="match status" value="1"/>
</dbReference>
<evidence type="ECO:0000313" key="7">
    <source>
        <dbReference type="EMBL" id="CAK9439034.1"/>
    </source>
</evidence>
<reference evidence="7 8" key="1">
    <citation type="submission" date="2024-03" db="EMBL/GenBank/DDBJ databases">
        <authorList>
            <person name="Brejova B."/>
        </authorList>
    </citation>
    <scope>NUCLEOTIDE SEQUENCE [LARGE SCALE GENOMIC DNA]</scope>
    <source>
        <strain evidence="7 8">CBS 14171</strain>
    </source>
</reference>
<evidence type="ECO:0000313" key="8">
    <source>
        <dbReference type="Proteomes" id="UP001497383"/>
    </source>
</evidence>
<protein>
    <recommendedName>
        <fullName evidence="4">Eukaryotic translation initiation factor 3 subunit H</fullName>
        <shortName evidence="4">eIF3h</shortName>
    </recommendedName>
</protein>
<evidence type="ECO:0000256" key="2">
    <source>
        <dbReference type="ARBA" id="ARBA00022540"/>
    </source>
</evidence>
<dbReference type="EMBL" id="OZ022408">
    <property type="protein sequence ID" value="CAK9439034.1"/>
    <property type="molecule type" value="Genomic_DNA"/>
</dbReference>
<dbReference type="Proteomes" id="UP001497383">
    <property type="component" value="Chromosome 4"/>
</dbReference>
<dbReference type="PANTHER" id="PTHR10410">
    <property type="entry name" value="EUKARYOTIC TRANSLATION INITIATION FACTOR 3 -RELATED"/>
    <property type="match status" value="1"/>
</dbReference>
<organism evidence="7 8">
    <name type="scientific">Lodderomyces beijingensis</name>
    <dbReference type="NCBI Taxonomy" id="1775926"/>
    <lineage>
        <taxon>Eukaryota</taxon>
        <taxon>Fungi</taxon>
        <taxon>Dikarya</taxon>
        <taxon>Ascomycota</taxon>
        <taxon>Saccharomycotina</taxon>
        <taxon>Pichiomycetes</taxon>
        <taxon>Debaryomycetaceae</taxon>
        <taxon>Candida/Lodderomyces clade</taxon>
        <taxon>Lodderomyces</taxon>
    </lineage>
</organism>
<evidence type="ECO:0000256" key="3">
    <source>
        <dbReference type="ARBA" id="ARBA00022917"/>
    </source>
</evidence>
<feature type="domain" description="eIF3h C-terminal" evidence="6">
    <location>
        <begin position="137"/>
        <end position="306"/>
    </location>
</feature>
<accession>A0ABP0ZM90</accession>
<dbReference type="InterPro" id="IPR045810">
    <property type="entry name" value="eIF3h_C"/>
</dbReference>
<dbReference type="HAMAP" id="MF_03007">
    <property type="entry name" value="eIF3h"/>
    <property type="match status" value="1"/>
</dbReference>
<keyword evidence="8" id="KW-1185">Reference proteome</keyword>
<name>A0ABP0ZM90_9ASCO</name>
<evidence type="ECO:0000259" key="6">
    <source>
        <dbReference type="Pfam" id="PF19445"/>
    </source>
</evidence>
<sequence>MPNKYEASSIKTISVSSSVLLSLLRHTSEHYPALFSGALLGFEDEKSVDITHAFPYSYPDQYEGGSFKSRSGGQYQKDLLESYKKLGYGVAFQGWFQSTISGNFVTTQLVEGLAQQQLANPNVFILIHNMSSIGQEVALRALRLSSGFMSAYADGKWKSRDLEKNKVSYLNIFEELNLDIQNQALVDLYLSNAPAVKLGESELTSLNLLSNSSSTAQLVESLCSQVDSFNYDQNNFNYYQRQLHKEQSKIQQWKQQRKYDNLERAKNGEKELPTDEWKSIFRLPAEPSRYNNMLLSHSINDLANDALRKCDEELQKSFAINQKLAAD</sequence>
<comment type="similarity">
    <text evidence="4">Belongs to the eIF-3 subunit H family.</text>
</comment>
<gene>
    <name evidence="7" type="ORF">LODBEIA_P32580</name>
</gene>
<keyword evidence="3 4" id="KW-0648">Protein biosynthesis</keyword>